<dbReference type="Gene3D" id="3.40.605.10">
    <property type="entry name" value="Aldehyde Dehydrogenase, Chain A, domain 1"/>
    <property type="match status" value="1"/>
</dbReference>
<dbReference type="PANTHER" id="PTHR43570:SF16">
    <property type="entry name" value="ALDEHYDE DEHYDROGENASE TYPE III, ISOFORM Q"/>
    <property type="match status" value="1"/>
</dbReference>
<accession>A0AAD7CU14</accession>
<dbReference type="EMBL" id="JARKIE010000238">
    <property type="protein sequence ID" value="KAJ7662865.1"/>
    <property type="molecule type" value="Genomic_DNA"/>
</dbReference>
<evidence type="ECO:0000256" key="6">
    <source>
        <dbReference type="PROSITE-ProRule" id="PRU10007"/>
    </source>
</evidence>
<evidence type="ECO:0000259" key="8">
    <source>
        <dbReference type="Pfam" id="PF00171"/>
    </source>
</evidence>
<keyword evidence="10" id="KW-1185">Reference proteome</keyword>
<evidence type="ECO:0000256" key="2">
    <source>
        <dbReference type="ARBA" id="ARBA00023002"/>
    </source>
</evidence>
<name>A0AAD7CU14_MYCRO</name>
<protein>
    <recommendedName>
        <fullName evidence="4">Aldehyde dehydrogenase</fullName>
    </recommendedName>
</protein>
<dbReference type="Proteomes" id="UP001221757">
    <property type="component" value="Unassembled WGS sequence"/>
</dbReference>
<evidence type="ECO:0000313" key="10">
    <source>
        <dbReference type="Proteomes" id="UP001221757"/>
    </source>
</evidence>
<reference evidence="9" key="1">
    <citation type="submission" date="2023-03" db="EMBL/GenBank/DDBJ databases">
        <title>Massive genome expansion in bonnet fungi (Mycena s.s.) driven by repeated elements and novel gene families across ecological guilds.</title>
        <authorList>
            <consortium name="Lawrence Berkeley National Laboratory"/>
            <person name="Harder C.B."/>
            <person name="Miyauchi S."/>
            <person name="Viragh M."/>
            <person name="Kuo A."/>
            <person name="Thoen E."/>
            <person name="Andreopoulos B."/>
            <person name="Lu D."/>
            <person name="Skrede I."/>
            <person name="Drula E."/>
            <person name="Henrissat B."/>
            <person name="Morin E."/>
            <person name="Kohler A."/>
            <person name="Barry K."/>
            <person name="LaButti K."/>
            <person name="Morin E."/>
            <person name="Salamov A."/>
            <person name="Lipzen A."/>
            <person name="Mereny Z."/>
            <person name="Hegedus B."/>
            <person name="Baldrian P."/>
            <person name="Stursova M."/>
            <person name="Weitz H."/>
            <person name="Taylor A."/>
            <person name="Grigoriev I.V."/>
            <person name="Nagy L.G."/>
            <person name="Martin F."/>
            <person name="Kauserud H."/>
        </authorList>
    </citation>
    <scope>NUCLEOTIDE SEQUENCE</scope>
    <source>
        <strain evidence="9">CBHHK067</strain>
    </source>
</reference>
<dbReference type="InterPro" id="IPR012394">
    <property type="entry name" value="Aldehyde_DH_NAD(P)"/>
</dbReference>
<dbReference type="GO" id="GO:0005737">
    <property type="term" value="C:cytoplasm"/>
    <property type="evidence" value="ECO:0007669"/>
    <property type="project" value="TreeGrafter"/>
</dbReference>
<dbReference type="InterPro" id="IPR016161">
    <property type="entry name" value="Ald_DH/histidinol_DH"/>
</dbReference>
<dbReference type="InterPro" id="IPR029510">
    <property type="entry name" value="Ald_DH_CS_GLU"/>
</dbReference>
<organism evidence="9 10">
    <name type="scientific">Mycena rosella</name>
    <name type="common">Pink bonnet</name>
    <name type="synonym">Agaricus rosellus</name>
    <dbReference type="NCBI Taxonomy" id="1033263"/>
    <lineage>
        <taxon>Eukaryota</taxon>
        <taxon>Fungi</taxon>
        <taxon>Dikarya</taxon>
        <taxon>Basidiomycota</taxon>
        <taxon>Agaricomycotina</taxon>
        <taxon>Agaricomycetes</taxon>
        <taxon>Agaricomycetidae</taxon>
        <taxon>Agaricales</taxon>
        <taxon>Marasmiineae</taxon>
        <taxon>Mycenaceae</taxon>
        <taxon>Mycena</taxon>
    </lineage>
</organism>
<dbReference type="GO" id="GO:0004029">
    <property type="term" value="F:aldehyde dehydrogenase (NAD+) activity"/>
    <property type="evidence" value="ECO:0007669"/>
    <property type="project" value="TreeGrafter"/>
</dbReference>
<dbReference type="PANTHER" id="PTHR43570">
    <property type="entry name" value="ALDEHYDE DEHYDROGENASE"/>
    <property type="match status" value="1"/>
</dbReference>
<sequence>MPTTPISDIPAIRDTLRANFRKGVARPLEWRKRQLLQMARMLQENGEAFAEALAKDLGKPRLEVYVHEMGTIIERALVSVQELDNWVKPVAVEAPDWQKPWKPTIYKRAKGTVLIIAPWNYPLVLSLQPFIGAIAAGCCAVLKPSEVSPHNSALLAELFPKYMDPDAYRVVLGAVPETTKLLELQWDHIFYTGNSQIARIISAAAAKHLTPLTLELGGKSPVIIDPTFDIALAAKRIVWGKTQNCGQLCVSPDYVLIPRGHQDAFIAALKDAYAEMFPEGTMNSSSVSRIVSPQHHTRLTDLLKRTKGQVVLGGKTEGTTKIEFTILRDVSGNDSFMEGEIFGPFLPIVPVDSIEEAIEFVQNRPHPLVLYTFTDNAELKERILDETMSGAAVFNDLMQQLIVNELPFGGVGESGHGVQVLKYTYDAFSYDRSSIDVPKEVEPFNAVRYPPYSEEKFKAMTVAAFLPIPDTV</sequence>
<evidence type="ECO:0000313" key="9">
    <source>
        <dbReference type="EMBL" id="KAJ7662865.1"/>
    </source>
</evidence>
<dbReference type="AlphaFoldDB" id="A0AAD7CU14"/>
<feature type="active site" evidence="5 6">
    <location>
        <position position="215"/>
    </location>
</feature>
<dbReference type="SUPFAM" id="SSF53720">
    <property type="entry name" value="ALDH-like"/>
    <property type="match status" value="1"/>
</dbReference>
<dbReference type="Gene3D" id="3.40.309.10">
    <property type="entry name" value="Aldehyde Dehydrogenase, Chain A, domain 2"/>
    <property type="match status" value="1"/>
</dbReference>
<feature type="active site" evidence="5">
    <location>
        <position position="249"/>
    </location>
</feature>
<gene>
    <name evidence="9" type="ORF">B0H17DRAFT_1211854</name>
</gene>
<dbReference type="PIRSF" id="PIRSF036492">
    <property type="entry name" value="ALDH"/>
    <property type="match status" value="1"/>
</dbReference>
<dbReference type="Pfam" id="PF00171">
    <property type="entry name" value="Aldedh"/>
    <property type="match status" value="1"/>
</dbReference>
<evidence type="ECO:0000256" key="1">
    <source>
        <dbReference type="ARBA" id="ARBA00009986"/>
    </source>
</evidence>
<evidence type="ECO:0000256" key="5">
    <source>
        <dbReference type="PIRSR" id="PIRSR036492-1"/>
    </source>
</evidence>
<proteinExistence type="inferred from homology"/>
<keyword evidence="3" id="KW-0520">NAD</keyword>
<dbReference type="PROSITE" id="PS00687">
    <property type="entry name" value="ALDEHYDE_DEHYDR_GLU"/>
    <property type="match status" value="1"/>
</dbReference>
<dbReference type="InterPro" id="IPR016162">
    <property type="entry name" value="Ald_DH_N"/>
</dbReference>
<comment type="similarity">
    <text evidence="1 4 7">Belongs to the aldehyde dehydrogenase family.</text>
</comment>
<keyword evidence="2 4" id="KW-0560">Oxidoreductase</keyword>
<feature type="domain" description="Aldehyde dehydrogenase" evidence="8">
    <location>
        <begin position="17"/>
        <end position="430"/>
    </location>
</feature>
<evidence type="ECO:0000256" key="4">
    <source>
        <dbReference type="PIRNR" id="PIRNR036492"/>
    </source>
</evidence>
<evidence type="ECO:0000256" key="3">
    <source>
        <dbReference type="ARBA" id="ARBA00023027"/>
    </source>
</evidence>
<dbReference type="FunFam" id="3.40.309.10:FF:000003">
    <property type="entry name" value="Aldehyde dehydrogenase"/>
    <property type="match status" value="1"/>
</dbReference>
<evidence type="ECO:0000256" key="7">
    <source>
        <dbReference type="RuleBase" id="RU003345"/>
    </source>
</evidence>
<dbReference type="InterPro" id="IPR015590">
    <property type="entry name" value="Aldehyde_DH_dom"/>
</dbReference>
<dbReference type="InterPro" id="IPR016163">
    <property type="entry name" value="Ald_DH_C"/>
</dbReference>
<dbReference type="FunFam" id="3.40.605.10:FF:000004">
    <property type="entry name" value="Aldehyde dehydrogenase"/>
    <property type="match status" value="1"/>
</dbReference>
<dbReference type="GO" id="GO:0006081">
    <property type="term" value="P:aldehyde metabolic process"/>
    <property type="evidence" value="ECO:0007669"/>
    <property type="project" value="InterPro"/>
</dbReference>
<comment type="caution">
    <text evidence="9">The sequence shown here is derived from an EMBL/GenBank/DDBJ whole genome shotgun (WGS) entry which is preliminary data.</text>
</comment>